<name>I4D111_DESAJ</name>
<keyword evidence="7" id="KW-0012">Acyltransferase</keyword>
<dbReference type="PIRSF" id="PIRSF016636">
    <property type="entry name" value="AlgI_DltB"/>
    <property type="match status" value="1"/>
</dbReference>
<evidence type="ECO:0000256" key="5">
    <source>
        <dbReference type="ARBA" id="ARBA00022989"/>
    </source>
</evidence>
<evidence type="ECO:0000256" key="6">
    <source>
        <dbReference type="ARBA" id="ARBA00023136"/>
    </source>
</evidence>
<gene>
    <name evidence="9" type="ordered locus">Desaci_0418</name>
</gene>
<dbReference type="PIRSF" id="PIRSF500217">
    <property type="entry name" value="AlgI"/>
    <property type="match status" value="1"/>
</dbReference>
<dbReference type="Proteomes" id="UP000002892">
    <property type="component" value="Chromosome"/>
</dbReference>
<dbReference type="InterPro" id="IPR051085">
    <property type="entry name" value="MB_O-acyltransferase"/>
</dbReference>
<feature type="transmembrane region" description="Helical" evidence="8">
    <location>
        <begin position="222"/>
        <end position="239"/>
    </location>
</feature>
<feature type="transmembrane region" description="Helical" evidence="8">
    <location>
        <begin position="399"/>
        <end position="422"/>
    </location>
</feature>
<evidence type="ECO:0000313" key="9">
    <source>
        <dbReference type="EMBL" id="AFM39485.1"/>
    </source>
</evidence>
<comment type="similarity">
    <text evidence="2 7">Belongs to the membrane-bound acyltransferase family.</text>
</comment>
<evidence type="ECO:0000256" key="7">
    <source>
        <dbReference type="PIRNR" id="PIRNR016636"/>
    </source>
</evidence>
<feature type="transmembrane region" description="Helical" evidence="8">
    <location>
        <begin position="7"/>
        <end position="24"/>
    </location>
</feature>
<dbReference type="GO" id="GO:0042121">
    <property type="term" value="P:alginic acid biosynthetic process"/>
    <property type="evidence" value="ECO:0007669"/>
    <property type="project" value="InterPro"/>
</dbReference>
<keyword evidence="6 7" id="KW-0472">Membrane</keyword>
<dbReference type="InterPro" id="IPR028362">
    <property type="entry name" value="AlgI"/>
</dbReference>
<dbReference type="GO" id="GO:0005886">
    <property type="term" value="C:plasma membrane"/>
    <property type="evidence" value="ECO:0007669"/>
    <property type="project" value="UniProtKB-SubCell"/>
</dbReference>
<keyword evidence="3 7" id="KW-1003">Cell membrane</keyword>
<dbReference type="Pfam" id="PF03062">
    <property type="entry name" value="MBOAT"/>
    <property type="match status" value="1"/>
</dbReference>
<dbReference type="AlphaFoldDB" id="I4D111"/>
<evidence type="ECO:0000256" key="8">
    <source>
        <dbReference type="SAM" id="Phobius"/>
    </source>
</evidence>
<comment type="subcellular location">
    <subcellularLocation>
        <location evidence="1">Cell membrane</location>
        <topology evidence="1">Multi-pass membrane protein</topology>
    </subcellularLocation>
</comment>
<dbReference type="GO" id="GO:0016746">
    <property type="term" value="F:acyltransferase activity"/>
    <property type="evidence" value="ECO:0007669"/>
    <property type="project" value="UniProtKB-KW"/>
</dbReference>
<evidence type="ECO:0000256" key="2">
    <source>
        <dbReference type="ARBA" id="ARBA00010323"/>
    </source>
</evidence>
<dbReference type="eggNOG" id="COG1696">
    <property type="taxonomic scope" value="Bacteria"/>
</dbReference>
<dbReference type="KEGG" id="dai:Desaci_0418"/>
<keyword evidence="10" id="KW-1185">Reference proteome</keyword>
<dbReference type="STRING" id="646529.Desaci_0418"/>
<dbReference type="PANTHER" id="PTHR13285:SF18">
    <property type="entry name" value="PROTEIN-CYSTEINE N-PALMITOYLTRANSFERASE RASP"/>
    <property type="match status" value="1"/>
</dbReference>
<feature type="transmembrane region" description="Helical" evidence="8">
    <location>
        <begin position="310"/>
        <end position="333"/>
    </location>
</feature>
<dbReference type="InterPro" id="IPR004299">
    <property type="entry name" value="MBOAT_fam"/>
</dbReference>
<feature type="transmembrane region" description="Helical" evidence="8">
    <location>
        <begin position="77"/>
        <end position="96"/>
    </location>
</feature>
<keyword evidence="4 8" id="KW-0812">Transmembrane</keyword>
<evidence type="ECO:0000256" key="4">
    <source>
        <dbReference type="ARBA" id="ARBA00022692"/>
    </source>
</evidence>
<reference evidence="9 10" key="1">
    <citation type="journal article" date="2012" name="J. Bacteriol.">
        <title>Complete genome sequences of Desulfosporosinus orientis DSM765T, Desulfosporosinus youngiae DSM17734T, Desulfosporosinus meridiei DSM13257T, and Desulfosporosinus acidiphilus DSM22704T.</title>
        <authorList>
            <person name="Pester M."/>
            <person name="Brambilla E."/>
            <person name="Alazard D."/>
            <person name="Rattei T."/>
            <person name="Weinmaier T."/>
            <person name="Han J."/>
            <person name="Lucas S."/>
            <person name="Lapidus A."/>
            <person name="Cheng J.F."/>
            <person name="Goodwin L."/>
            <person name="Pitluck S."/>
            <person name="Peters L."/>
            <person name="Ovchinnikova G."/>
            <person name="Teshima H."/>
            <person name="Detter J.C."/>
            <person name="Han C.S."/>
            <person name="Tapia R."/>
            <person name="Land M.L."/>
            <person name="Hauser L."/>
            <person name="Kyrpides N.C."/>
            <person name="Ivanova N.N."/>
            <person name="Pagani I."/>
            <person name="Huntmann M."/>
            <person name="Wei C.L."/>
            <person name="Davenport K.W."/>
            <person name="Daligault H."/>
            <person name="Chain P.S."/>
            <person name="Chen A."/>
            <person name="Mavromatis K."/>
            <person name="Markowitz V."/>
            <person name="Szeto E."/>
            <person name="Mikhailova N."/>
            <person name="Pati A."/>
            <person name="Wagner M."/>
            <person name="Woyke T."/>
            <person name="Ollivier B."/>
            <person name="Klenk H.P."/>
            <person name="Spring S."/>
            <person name="Loy A."/>
        </authorList>
    </citation>
    <scope>NUCLEOTIDE SEQUENCE [LARGE SCALE GENOMIC DNA]</scope>
    <source>
        <strain evidence="10">DSM 22704 / JCM 16185 / SJ4</strain>
    </source>
</reference>
<feature type="transmembrane region" description="Helical" evidence="8">
    <location>
        <begin position="30"/>
        <end position="57"/>
    </location>
</feature>
<dbReference type="PANTHER" id="PTHR13285">
    <property type="entry name" value="ACYLTRANSFERASE"/>
    <property type="match status" value="1"/>
</dbReference>
<sequence>MVFSSLLFIFKFLPITLLLYYVAPKPLRNMILILASLVFYAWGEPIYIVIMIFAIIFDYTNGLLIEKNSAHKFRKRLGLIASLTVNLGLLSFFKYYGFFVSNFSALFHLNLTTKSLPLPLGISFYTFQSMSYIIDVYLGKVPAQKKILAYATFVTMFPQLVAGPIVRYIDISKQINNRKENLLQFLDGLELFIIGLAKKVLLANNIGVLWSSVKATPIGEMSVLTAWIGIVSFTFQIYFDFSGYSDMAIGLAKMLGFELNINFNYPYISRNVTEFWRRWHISLGTWFREYLYIPLGGNRKGSLKQLRNLFVVWFLTGFWHGANWNFIVWGLYFGTFVVMEKFFLLRWLNNKPSWIGHVYTLLVVIVGWVFFEFDNLTQGLGFIKTMFGMGTNKLIDGHALYYLYTNAILMIILAIGSTPLIYKLLTKIKMTMKITGTIAIPVAYMLIMFLCTAYLVNESYNPFLYFRF</sequence>
<evidence type="ECO:0000313" key="10">
    <source>
        <dbReference type="Proteomes" id="UP000002892"/>
    </source>
</evidence>
<organism evidence="9 10">
    <name type="scientific">Desulfosporosinus acidiphilus (strain DSM 22704 / JCM 16185 / SJ4)</name>
    <dbReference type="NCBI Taxonomy" id="646529"/>
    <lineage>
        <taxon>Bacteria</taxon>
        <taxon>Bacillati</taxon>
        <taxon>Bacillota</taxon>
        <taxon>Clostridia</taxon>
        <taxon>Eubacteriales</taxon>
        <taxon>Desulfitobacteriaceae</taxon>
        <taxon>Desulfosporosinus</taxon>
    </lineage>
</organism>
<feature type="transmembrane region" description="Helical" evidence="8">
    <location>
        <begin position="434"/>
        <end position="456"/>
    </location>
</feature>
<accession>I4D111</accession>
<feature type="transmembrane region" description="Helical" evidence="8">
    <location>
        <begin position="354"/>
        <end position="371"/>
    </location>
</feature>
<keyword evidence="5 8" id="KW-1133">Transmembrane helix</keyword>
<dbReference type="RefSeq" id="WP_014825498.1">
    <property type="nucleotide sequence ID" value="NC_018068.1"/>
</dbReference>
<evidence type="ECO:0000256" key="3">
    <source>
        <dbReference type="ARBA" id="ARBA00022475"/>
    </source>
</evidence>
<keyword evidence="7" id="KW-0808">Transferase</keyword>
<dbReference type="InterPro" id="IPR024194">
    <property type="entry name" value="Ac/AlaTfrase_AlgI/DltB"/>
</dbReference>
<dbReference type="HOGENOM" id="CLU_025255_1_3_9"/>
<evidence type="ECO:0000256" key="1">
    <source>
        <dbReference type="ARBA" id="ARBA00004651"/>
    </source>
</evidence>
<proteinExistence type="inferred from homology"/>
<dbReference type="EMBL" id="CP003639">
    <property type="protein sequence ID" value="AFM39485.1"/>
    <property type="molecule type" value="Genomic_DNA"/>
</dbReference>
<dbReference type="OrthoDB" id="9805788at2"/>
<protein>
    <submittedName>
        <fullName evidence="9">Putative membrane protein involved in D-alanine export</fullName>
    </submittedName>
</protein>
<feature type="transmembrane region" description="Helical" evidence="8">
    <location>
        <begin position="147"/>
        <end position="169"/>
    </location>
</feature>